<keyword evidence="1" id="KW-0446">Lipid-binding</keyword>
<feature type="compositionally biased region" description="Polar residues" evidence="2">
    <location>
        <begin position="130"/>
        <end position="139"/>
    </location>
</feature>
<dbReference type="OrthoDB" id="71307at2759"/>
<dbReference type="GO" id="GO:0000062">
    <property type="term" value="F:fatty-acyl-CoA binding"/>
    <property type="evidence" value="ECO:0007669"/>
    <property type="project" value="InterPro"/>
</dbReference>
<name>A0A9P0LAG0_ACAOB</name>
<dbReference type="Pfam" id="PF00887">
    <property type="entry name" value="ACBP"/>
    <property type="match status" value="1"/>
</dbReference>
<gene>
    <name evidence="5" type="ORF">ACAOBT_LOCUS18536</name>
</gene>
<reference evidence="5" key="1">
    <citation type="submission" date="2022-03" db="EMBL/GenBank/DDBJ databases">
        <authorList>
            <person name="Sayadi A."/>
        </authorList>
    </citation>
    <scope>NUCLEOTIDE SEQUENCE</scope>
</reference>
<evidence type="ECO:0000259" key="4">
    <source>
        <dbReference type="PROSITE" id="PS51228"/>
    </source>
</evidence>
<dbReference type="GO" id="GO:0019915">
    <property type="term" value="P:lipid storage"/>
    <property type="evidence" value="ECO:0007669"/>
    <property type="project" value="UniProtKB-ARBA"/>
</dbReference>
<dbReference type="PRINTS" id="PR00689">
    <property type="entry name" value="ACOABINDINGP"/>
</dbReference>
<dbReference type="PROSITE" id="PS00880">
    <property type="entry name" value="ACB_1"/>
    <property type="match status" value="1"/>
</dbReference>
<keyword evidence="3" id="KW-1133">Transmembrane helix</keyword>
<sequence length="289" mass="32578">MTTEQKFHAAVNVIRSLPKNGSYQPSNELMLRFYSYFKQATQGPCTGSRPAFWDVVGRAKYDAWKKLGDMSKEEAMAKYVKELHSIVETMSYSDKVANFLEAPTDELETISMDDLELVAGDVLEKVRSLPNSPLASRENSPLRIGTRTSSPSSSSPSPTNVADDSEHSDEEYTDTIENPEPRKMLQSCESIPNGYIPSTTPSQHISRSRTKFQNVNVDISHEISQAVSTLKIDIEKLNKRLDTIECSSKSALQSRRLFFGGLPTRAIVFILMWPFVVNFIMNRVIVRRK</sequence>
<proteinExistence type="predicted"/>
<evidence type="ECO:0000256" key="1">
    <source>
        <dbReference type="ARBA" id="ARBA00023121"/>
    </source>
</evidence>
<dbReference type="CDD" id="cd00435">
    <property type="entry name" value="ACBP"/>
    <property type="match status" value="1"/>
</dbReference>
<dbReference type="GO" id="GO:0006631">
    <property type="term" value="P:fatty acid metabolic process"/>
    <property type="evidence" value="ECO:0007669"/>
    <property type="project" value="TreeGrafter"/>
</dbReference>
<dbReference type="PANTHER" id="PTHR23310:SF77">
    <property type="entry name" value="LD25952P"/>
    <property type="match status" value="1"/>
</dbReference>
<dbReference type="InterPro" id="IPR035984">
    <property type="entry name" value="Acyl-CoA-binding_sf"/>
</dbReference>
<comment type="caution">
    <text evidence="5">The sequence shown here is derived from an EMBL/GenBank/DDBJ whole genome shotgun (WGS) entry which is preliminary data.</text>
</comment>
<dbReference type="PANTHER" id="PTHR23310">
    <property type="entry name" value="ACYL-COA-BINDING PROTEIN, ACBP"/>
    <property type="match status" value="1"/>
</dbReference>
<dbReference type="InterPro" id="IPR014352">
    <property type="entry name" value="FERM/acyl-CoA-bd_prot_sf"/>
</dbReference>
<feature type="compositionally biased region" description="Low complexity" evidence="2">
    <location>
        <begin position="149"/>
        <end position="158"/>
    </location>
</feature>
<dbReference type="SUPFAM" id="SSF47027">
    <property type="entry name" value="Acyl-CoA binding protein"/>
    <property type="match status" value="1"/>
</dbReference>
<protein>
    <recommendedName>
        <fullName evidence="4">ACB domain-containing protein</fullName>
    </recommendedName>
</protein>
<dbReference type="Gene3D" id="1.20.80.10">
    <property type="match status" value="1"/>
</dbReference>
<evidence type="ECO:0000313" key="5">
    <source>
        <dbReference type="EMBL" id="CAH1988533.1"/>
    </source>
</evidence>
<feature type="region of interest" description="Disordered" evidence="2">
    <location>
        <begin position="130"/>
        <end position="182"/>
    </location>
</feature>
<keyword evidence="3" id="KW-0812">Transmembrane</keyword>
<keyword evidence="3" id="KW-0472">Membrane</keyword>
<evidence type="ECO:0000256" key="2">
    <source>
        <dbReference type="SAM" id="MobiDB-lite"/>
    </source>
</evidence>
<feature type="domain" description="ACB" evidence="4">
    <location>
        <begin position="3"/>
        <end position="92"/>
    </location>
</feature>
<dbReference type="GO" id="GO:0005737">
    <property type="term" value="C:cytoplasm"/>
    <property type="evidence" value="ECO:0007669"/>
    <property type="project" value="TreeGrafter"/>
</dbReference>
<dbReference type="InterPro" id="IPR000582">
    <property type="entry name" value="Acyl-CoA-binding_protein"/>
</dbReference>
<evidence type="ECO:0000256" key="3">
    <source>
        <dbReference type="SAM" id="Phobius"/>
    </source>
</evidence>
<dbReference type="FunFam" id="1.20.80.10:FF:000010">
    <property type="entry name" value="Acyl-CoA-binding domain-containing protein 5"/>
    <property type="match status" value="1"/>
</dbReference>
<dbReference type="InterPro" id="IPR022408">
    <property type="entry name" value="Acyl-CoA-binding_prot_CS"/>
</dbReference>
<dbReference type="PROSITE" id="PS51228">
    <property type="entry name" value="ACB_2"/>
    <property type="match status" value="1"/>
</dbReference>
<dbReference type="EMBL" id="CAKOFQ010007047">
    <property type="protein sequence ID" value="CAH1988533.1"/>
    <property type="molecule type" value="Genomic_DNA"/>
</dbReference>
<organism evidence="5 6">
    <name type="scientific">Acanthoscelides obtectus</name>
    <name type="common">Bean weevil</name>
    <name type="synonym">Bruchus obtectus</name>
    <dbReference type="NCBI Taxonomy" id="200917"/>
    <lineage>
        <taxon>Eukaryota</taxon>
        <taxon>Metazoa</taxon>
        <taxon>Ecdysozoa</taxon>
        <taxon>Arthropoda</taxon>
        <taxon>Hexapoda</taxon>
        <taxon>Insecta</taxon>
        <taxon>Pterygota</taxon>
        <taxon>Neoptera</taxon>
        <taxon>Endopterygota</taxon>
        <taxon>Coleoptera</taxon>
        <taxon>Polyphaga</taxon>
        <taxon>Cucujiformia</taxon>
        <taxon>Chrysomeloidea</taxon>
        <taxon>Chrysomelidae</taxon>
        <taxon>Bruchinae</taxon>
        <taxon>Bruchini</taxon>
        <taxon>Acanthoscelides</taxon>
    </lineage>
</organism>
<evidence type="ECO:0000313" key="6">
    <source>
        <dbReference type="Proteomes" id="UP001152888"/>
    </source>
</evidence>
<feature type="transmembrane region" description="Helical" evidence="3">
    <location>
        <begin position="257"/>
        <end position="281"/>
    </location>
</feature>
<dbReference type="Proteomes" id="UP001152888">
    <property type="component" value="Unassembled WGS sequence"/>
</dbReference>
<dbReference type="AlphaFoldDB" id="A0A9P0LAG0"/>
<accession>A0A9P0LAG0</accession>
<keyword evidence="6" id="KW-1185">Reference proteome</keyword>